<keyword evidence="2" id="KW-1185">Reference proteome</keyword>
<dbReference type="PANTHER" id="PTHR37535:SF3">
    <property type="entry name" value="FLUG DOMAIN-CONTAINING PROTEIN"/>
    <property type="match status" value="1"/>
</dbReference>
<dbReference type="PANTHER" id="PTHR37535">
    <property type="entry name" value="FLUG DOMAIN PROTEIN"/>
    <property type="match status" value="1"/>
</dbReference>
<dbReference type="AlphaFoldDB" id="A0A6A6EUG0"/>
<sequence>MNNGTELDIQNWIPTYLTLKYKLDTSEKENHAIYFDDLYVILHAHWTMDWKPCPGRFWVEMLILLLSGATATRPGALVESASAKRSNKALSYEHITVMRVRDAKNPQPHYNRCLGGPYAH</sequence>
<dbReference type="OrthoDB" id="5426797at2759"/>
<gene>
    <name evidence="1" type="ORF">K469DRAFT_774795</name>
</gene>
<protein>
    <submittedName>
        <fullName evidence="1">Uncharacterized protein</fullName>
    </submittedName>
</protein>
<dbReference type="Proteomes" id="UP000800200">
    <property type="component" value="Unassembled WGS sequence"/>
</dbReference>
<evidence type="ECO:0000313" key="2">
    <source>
        <dbReference type="Proteomes" id="UP000800200"/>
    </source>
</evidence>
<reference evidence="1" key="1">
    <citation type="journal article" date="2020" name="Stud. Mycol.">
        <title>101 Dothideomycetes genomes: a test case for predicting lifestyles and emergence of pathogens.</title>
        <authorList>
            <person name="Haridas S."/>
            <person name="Albert R."/>
            <person name="Binder M."/>
            <person name="Bloem J."/>
            <person name="Labutti K."/>
            <person name="Salamov A."/>
            <person name="Andreopoulos B."/>
            <person name="Baker S."/>
            <person name="Barry K."/>
            <person name="Bills G."/>
            <person name="Bluhm B."/>
            <person name="Cannon C."/>
            <person name="Castanera R."/>
            <person name="Culley D."/>
            <person name="Daum C."/>
            <person name="Ezra D."/>
            <person name="Gonzalez J."/>
            <person name="Henrissat B."/>
            <person name="Kuo A."/>
            <person name="Liang C."/>
            <person name="Lipzen A."/>
            <person name="Lutzoni F."/>
            <person name="Magnuson J."/>
            <person name="Mondo S."/>
            <person name="Nolan M."/>
            <person name="Ohm R."/>
            <person name="Pangilinan J."/>
            <person name="Park H.-J."/>
            <person name="Ramirez L."/>
            <person name="Alfaro M."/>
            <person name="Sun H."/>
            <person name="Tritt A."/>
            <person name="Yoshinaga Y."/>
            <person name="Zwiers L.-H."/>
            <person name="Turgeon B."/>
            <person name="Goodwin S."/>
            <person name="Spatafora J."/>
            <person name="Crous P."/>
            <person name="Grigoriev I."/>
        </authorList>
    </citation>
    <scope>NUCLEOTIDE SEQUENCE</scope>
    <source>
        <strain evidence="1">CBS 207.26</strain>
    </source>
</reference>
<evidence type="ECO:0000313" key="1">
    <source>
        <dbReference type="EMBL" id="KAF2194835.1"/>
    </source>
</evidence>
<proteinExistence type="predicted"/>
<organism evidence="1 2">
    <name type="scientific">Zopfia rhizophila CBS 207.26</name>
    <dbReference type="NCBI Taxonomy" id="1314779"/>
    <lineage>
        <taxon>Eukaryota</taxon>
        <taxon>Fungi</taxon>
        <taxon>Dikarya</taxon>
        <taxon>Ascomycota</taxon>
        <taxon>Pezizomycotina</taxon>
        <taxon>Dothideomycetes</taxon>
        <taxon>Dothideomycetes incertae sedis</taxon>
        <taxon>Zopfiaceae</taxon>
        <taxon>Zopfia</taxon>
    </lineage>
</organism>
<name>A0A6A6EUG0_9PEZI</name>
<dbReference type="EMBL" id="ML994611">
    <property type="protein sequence ID" value="KAF2194835.1"/>
    <property type="molecule type" value="Genomic_DNA"/>
</dbReference>
<accession>A0A6A6EUG0</accession>